<dbReference type="Proteomes" id="UP000008980">
    <property type="component" value="Chromosome 33"/>
</dbReference>
<dbReference type="AlphaFoldDB" id="A0A3Q8IHR4"/>
<evidence type="ECO:0000313" key="6">
    <source>
        <dbReference type="Proteomes" id="UP000274082"/>
    </source>
</evidence>
<feature type="compositionally biased region" description="Polar residues" evidence="1">
    <location>
        <begin position="289"/>
        <end position="307"/>
    </location>
</feature>
<dbReference type="VEuPathDB" id="TriTrypDB:LdBPK_333150.1"/>
<evidence type="ECO:0000313" key="2">
    <source>
        <dbReference type="EMBL" id="AYU82299.1"/>
    </source>
</evidence>
<evidence type="ECO:0000313" key="7">
    <source>
        <dbReference type="Proteomes" id="UP000318447"/>
    </source>
</evidence>
<dbReference type="VEuPathDB" id="TriTrypDB:LDHU3_33.4580"/>
<evidence type="ECO:0000256" key="1">
    <source>
        <dbReference type="SAM" id="MobiDB-lite"/>
    </source>
</evidence>
<accession>E9BPQ3</accession>
<reference evidence="4" key="6">
    <citation type="submission" date="2019-02" db="EMBL/GenBank/DDBJ databases">
        <title>FDA dAtabase for Regulatory Grade micrObial Sequences (FDA-ARGOS): Supporting development and validation of Infectious Disease Dx tests.</title>
        <authorList>
            <person name="Duncan R."/>
            <person name="Fisher C."/>
            <person name="Tallon L.J."/>
            <person name="Sadzewicz L."/>
            <person name="Sengamalay N."/>
            <person name="Ott S."/>
            <person name="Godinez A."/>
            <person name="Nagaraj S."/>
            <person name="Nadendla S."/>
            <person name="Sichtig H."/>
        </authorList>
    </citation>
    <scope>NUCLEOTIDE SEQUENCE</scope>
    <source>
        <strain evidence="4">FDAARGOS_361</strain>
    </source>
</reference>
<dbReference type="VEuPathDB" id="TriTrypDB:LdCL_330038800"/>
<dbReference type="GeneID" id="13392535"/>
<dbReference type="EMBL" id="CP029532">
    <property type="protein sequence ID" value="AYU82299.1"/>
    <property type="molecule type" value="Genomic_DNA"/>
</dbReference>
<dbReference type="Proteomes" id="UP000274082">
    <property type="component" value="Chromosome 33"/>
</dbReference>
<reference evidence="2 6" key="4">
    <citation type="journal article" date="2018" name="Sci. Rep.">
        <title>A complete Leishmania donovani reference genome identifies novel genetic variations associated with virulence.</title>
        <authorList>
            <person name="Lypaczewski P."/>
            <person name="Hoshizaki J."/>
            <person name="Zhang W.-W."/>
            <person name="McCall L.-I."/>
            <person name="Torcivia-Rodriguez J."/>
            <person name="Simonyan V."/>
            <person name="Kaur A."/>
            <person name="Dewar K."/>
            <person name="Matlashewski G."/>
        </authorList>
    </citation>
    <scope>NUCLEOTIDE SEQUENCE [LARGE SCALE GENOMIC DNA]</scope>
    <source>
        <strain evidence="2 6">LdCL</strain>
    </source>
</reference>
<proteinExistence type="predicted"/>
<evidence type="ECO:0000313" key="5">
    <source>
        <dbReference type="Proteomes" id="UP000008980"/>
    </source>
</evidence>
<gene>
    <name evidence="4" type="ORF">CGC21_37040</name>
    <name evidence="3" type="ORF">LDBPK_333150</name>
    <name evidence="2" type="ORF">LdCL_330038800</name>
</gene>
<dbReference type="OrthoDB" id="267347at2759"/>
<evidence type="ECO:0000313" key="3">
    <source>
        <dbReference type="EMBL" id="CBZ37457.1"/>
    </source>
</evidence>
<protein>
    <submittedName>
        <fullName evidence="2">Uncharacterized protein</fullName>
    </submittedName>
</protein>
<name>A0A3Q8IHR4_LEIDO</name>
<accession>A0A3Q8IHR4</accession>
<reference evidence="5" key="3">
    <citation type="submission" date="2011-02" db="EMBL/GenBank/DDBJ databases">
        <title>Whole genome sequencing of Leishmania donovani clinical lines reveals dynamic variation related to drug resistance.</title>
        <authorList>
            <person name="Downing T."/>
            <person name="Imamura H."/>
            <person name="Sanders M."/>
            <person name="Decuypere S."/>
            <person name="Hertz-Fowler C."/>
            <person name="Clark T.G."/>
            <person name="Rijal S."/>
            <person name="Sundar S."/>
            <person name="Quail M.A."/>
            <person name="De Doncker S."/>
            <person name="Maes I."/>
            <person name="Vanaerschot M."/>
            <person name="Stark O."/>
            <person name="Schonian G."/>
            <person name="Dujardin J.C."/>
            <person name="Berriman M."/>
        </authorList>
    </citation>
    <scope>NUCLEOTIDE SEQUENCE [LARGE SCALE GENOMIC DNA]</scope>
    <source>
        <strain evidence="5">BPK282A1</strain>
    </source>
</reference>
<dbReference type="Proteomes" id="UP000318447">
    <property type="component" value="Unassembled WGS sequence"/>
</dbReference>
<dbReference type="OMA" id="MYYEPLY"/>
<evidence type="ECO:0000313" key="4">
    <source>
        <dbReference type="EMBL" id="TPP53557.1"/>
    </source>
</evidence>
<dbReference type="KEGG" id="ldo:LDBPK_333150"/>
<feature type="region of interest" description="Disordered" evidence="1">
    <location>
        <begin position="246"/>
        <end position="333"/>
    </location>
</feature>
<dbReference type="EMBL" id="FR799620">
    <property type="protein sequence ID" value="CBZ37457.1"/>
    <property type="molecule type" value="Genomic_DNA"/>
</dbReference>
<dbReference type="RefSeq" id="XP_003864139.1">
    <property type="nucleotide sequence ID" value="XM_003864091.1"/>
</dbReference>
<feature type="compositionally biased region" description="Low complexity" evidence="1">
    <location>
        <begin position="247"/>
        <end position="260"/>
    </location>
</feature>
<sequence length="333" mass="37199">MQMQGNMYPRQMEWAVHQQQPQSMQGNRQAVASRAYHLEPISTMQLRQQRGSMPGMMIGQQPGGGMMDGLSTYGPRPMIRDVQDGHMGPQQADAARAAGYGTQGMYGSHLMSYGAAGMGGVNNLQNGNAALFAAGSAGQASEGNSINFNGIFNSAVNPQVQSSVAVQDDGKPLPFPPGNLLAQYPPEYQQQLIFYYRLLRLQYPELYQQYVDYYVMYYEPLYHPAPSSLSKDDLNGGQQRKKEPLLQQTQRAHMQRQQPAMPQPGYQPPPPMEQAPRMEHALPSEVMCRTTSNLSGGLKRQSSLRRQNSMRRNEVNQLKNEGSLKRLPSMRQQ</sequence>
<reference evidence="7" key="5">
    <citation type="submission" date="2019-02" db="EMBL/GenBank/DDBJ databases">
        <title>FDA dAtabase for Regulatory Grade micrObial Sequences (FDA-ARGOS): Supporting development and validation of Infectious Disease Dx tests.</title>
        <authorList>
            <person name="Duncan R."/>
            <person name="Fisher C."/>
            <person name="Tallon L."/>
            <person name="Sadzewicz L."/>
            <person name="Sengamalay N."/>
            <person name="Ott S."/>
            <person name="Godinez A."/>
            <person name="Nagaraj S."/>
            <person name="Vavikolanu K."/>
            <person name="Nadendla S."/>
            <person name="Aluvathingal J."/>
            <person name="Sichtig H."/>
        </authorList>
    </citation>
    <scope>NUCLEOTIDE SEQUENCE [LARGE SCALE GENOMIC DNA]</scope>
    <source>
        <strain evidence="7">FDAARGOS_361</strain>
    </source>
</reference>
<keyword evidence="6" id="KW-1185">Reference proteome</keyword>
<organism evidence="2 6">
    <name type="scientific">Leishmania donovani</name>
    <dbReference type="NCBI Taxonomy" id="5661"/>
    <lineage>
        <taxon>Eukaryota</taxon>
        <taxon>Discoba</taxon>
        <taxon>Euglenozoa</taxon>
        <taxon>Kinetoplastea</taxon>
        <taxon>Metakinetoplastina</taxon>
        <taxon>Trypanosomatida</taxon>
        <taxon>Trypanosomatidae</taxon>
        <taxon>Leishmaniinae</taxon>
        <taxon>Leishmania</taxon>
    </lineage>
</organism>
<dbReference type="EMBL" id="RHLC01000007">
    <property type="protein sequence ID" value="TPP53557.1"/>
    <property type="molecule type" value="Genomic_DNA"/>
</dbReference>
<reference evidence="3" key="2">
    <citation type="submission" date="2011-01" db="EMBL/GenBank/DDBJ databases">
        <authorList>
            <person name="Zhao B.P."/>
            <person name="Ren Z.A."/>
            <person name="Li C.D."/>
        </authorList>
    </citation>
    <scope>NUCLEOTIDE SEQUENCE</scope>
    <source>
        <strain evidence="3">BPK282A1</strain>
    </source>
</reference>
<feature type="compositionally biased region" description="Pro residues" evidence="1">
    <location>
        <begin position="261"/>
        <end position="273"/>
    </location>
</feature>
<reference evidence="3 5" key="1">
    <citation type="journal article" date="2011" name="Genome Res.">
        <title>Whole genome sequencing of multiple Leishmania donovani clinical isolates provides insights into population structure and mechanisms of drug resistance.</title>
        <authorList>
            <person name="Downing T."/>
            <person name="Imamura H."/>
            <person name="Decuypere S."/>
            <person name="Clark T.G."/>
            <person name="Coombs G.H."/>
            <person name="Cotton J.A."/>
            <person name="Hilley J.D."/>
            <person name="de Doncker S."/>
            <person name="Maes I."/>
            <person name="Mottram J.C."/>
            <person name="Quail M.A."/>
            <person name="Rijal S."/>
            <person name="Sanders M."/>
            <person name="Schonian G."/>
            <person name="Stark O."/>
            <person name="Sundar S."/>
            <person name="Vanaerschot M."/>
            <person name="Hertz-Fowler C."/>
            <person name="Dujardin J.C."/>
            <person name="Berriman M."/>
        </authorList>
    </citation>
    <scope>NUCLEOTIDE SEQUENCE [LARGE SCALE GENOMIC DNA]</scope>
    <source>
        <strain evidence="3 5">BPK282A1</strain>
    </source>
</reference>